<evidence type="ECO:0000256" key="13">
    <source>
        <dbReference type="ARBA" id="ARBA00049902"/>
    </source>
</evidence>
<feature type="region of interest" description="Disordered" evidence="14">
    <location>
        <begin position="722"/>
        <end position="785"/>
    </location>
</feature>
<keyword evidence="8" id="KW-0133">Cell shape</keyword>
<sequence length="785" mass="84314">MSNSVPDSVNSMPGSNSQQPEIVALNRSRHTLNPFQLVGLVAVFLLLSILGGVLTAGLVVPLAAGASVGTKTVTDTFYELPTILDIDQPSQSSKIYASDGKTLLASYYAENRLVVPLEDISPHMQNAVVATEDQRFWSHGGVDIRGTARALVTNVVTDDSSGQGGSTLTQQYVKNVLINKATRENDIAAINAAREGTMSRKAREAKLAINVEKSMTKEEILNNYLNIAPFGSKVYGVETAANYYFGKSAKDLSIVEAATIAGITQRPSLYDPSLNPEKNETRRNIVLGLMYQQGYITKAEYDEAIATKVEDTLNLQKLTNGCEGAGRNGFFCDYVTKVIMSDPVFGETEEDRLSLLYRGGLEIVTTLDLNQQKIAYDTLRADVPVDNKYGIASALSAIEPGTGQIKVMTQNRDYQAGAIDKKDLTRTAVNYNTGNSMGGSNGFQPGSTFKVFVLAEWLKKGHTLNETVDATKRTWRQNSFNSSCASFSRNSTYAPGNSDGLGTGRRSALQATATSINTAYVAMLSELDLCNVADTALAVGFKPSVTVTDPDVVIRNGIKIIPSMVLGSQETAPLDMANAYATFAAGGVHCNPIAITKVTSREGEELPVPQANCQQVIDTPTANAVTYALTKVVSGSGGAPNARLAGGRPAAGKTGTTNDNIAAWFVGYTPQLSTAIWMGNPEGNKTKMVNVTINGKYYRRVYGSSVAAPMWKKFMDGALKDEPKTGFPKISSDKLGRVEVPKPDPAKEDDKKSSSNSKDKKSSSKDKKSESKSDKKPAKDDKKDD</sequence>
<comment type="catalytic activity">
    <reaction evidence="13">
        <text>[GlcNAc-(1-&gt;4)-Mur2Ac(oyl-L-Ala-gamma-D-Glu-L-Lys-D-Ala-D-Ala)](n)-di-trans,octa-cis-undecaprenyl diphosphate + beta-D-GlcNAc-(1-&gt;4)-Mur2Ac(oyl-L-Ala-gamma-D-Glu-L-Lys-D-Ala-D-Ala)-di-trans,octa-cis-undecaprenyl diphosphate = [GlcNAc-(1-&gt;4)-Mur2Ac(oyl-L-Ala-gamma-D-Glu-L-Lys-D-Ala-D-Ala)](n+1)-di-trans,octa-cis-undecaprenyl diphosphate + di-trans,octa-cis-undecaprenyl diphosphate + H(+)</text>
        <dbReference type="Rhea" id="RHEA:23708"/>
        <dbReference type="Rhea" id="RHEA-COMP:9602"/>
        <dbReference type="Rhea" id="RHEA-COMP:9603"/>
        <dbReference type="ChEBI" id="CHEBI:15378"/>
        <dbReference type="ChEBI" id="CHEBI:58405"/>
        <dbReference type="ChEBI" id="CHEBI:60033"/>
        <dbReference type="ChEBI" id="CHEBI:78435"/>
        <dbReference type="EC" id="2.4.99.28"/>
    </reaction>
</comment>
<name>A0AAU7DT30_9MICO</name>
<evidence type="ECO:0000259" key="16">
    <source>
        <dbReference type="Pfam" id="PF00905"/>
    </source>
</evidence>
<evidence type="ECO:0000256" key="1">
    <source>
        <dbReference type="ARBA" id="ARBA00007090"/>
    </source>
</evidence>
<keyword evidence="4" id="KW-0645">Protease</keyword>
<keyword evidence="6" id="KW-0808">Transferase</keyword>
<dbReference type="FunFam" id="1.10.3810.10:FF:000001">
    <property type="entry name" value="Penicillin-binding protein 1A"/>
    <property type="match status" value="1"/>
</dbReference>
<feature type="compositionally biased region" description="Basic and acidic residues" evidence="14">
    <location>
        <begin position="731"/>
        <end position="785"/>
    </location>
</feature>
<keyword evidence="15" id="KW-1133">Transmembrane helix</keyword>
<dbReference type="SUPFAM" id="SSF53955">
    <property type="entry name" value="Lysozyme-like"/>
    <property type="match status" value="1"/>
</dbReference>
<evidence type="ECO:0000256" key="12">
    <source>
        <dbReference type="ARBA" id="ARBA00034000"/>
    </source>
</evidence>
<keyword evidence="11" id="KW-0961">Cell wall biogenesis/degradation</keyword>
<dbReference type="GO" id="GO:0009002">
    <property type="term" value="F:serine-type D-Ala-D-Ala carboxypeptidase activity"/>
    <property type="evidence" value="ECO:0007669"/>
    <property type="project" value="UniProtKB-EC"/>
</dbReference>
<comment type="similarity">
    <text evidence="1">In the C-terminal section; belongs to the transpeptidase family.</text>
</comment>
<dbReference type="GO" id="GO:0071555">
    <property type="term" value="P:cell wall organization"/>
    <property type="evidence" value="ECO:0007669"/>
    <property type="project" value="UniProtKB-KW"/>
</dbReference>
<evidence type="ECO:0000256" key="4">
    <source>
        <dbReference type="ARBA" id="ARBA00022670"/>
    </source>
</evidence>
<dbReference type="GO" id="GO:0008360">
    <property type="term" value="P:regulation of cell shape"/>
    <property type="evidence" value="ECO:0007669"/>
    <property type="project" value="UniProtKB-KW"/>
</dbReference>
<keyword evidence="3" id="KW-0121">Carboxypeptidase</keyword>
<reference evidence="18" key="1">
    <citation type="submission" date="2024-02" db="EMBL/GenBank/DDBJ databases">
        <title>Tomenella chthoni gen. nov. sp. nov., a member of the family Jonesiaceae isolated from bat guano.</title>
        <authorList>
            <person name="Miller S.L."/>
            <person name="King J."/>
            <person name="Sankaranarayanan K."/>
            <person name="Lawson P.A."/>
        </authorList>
    </citation>
    <scope>NUCLEOTIDE SEQUENCE</scope>
    <source>
        <strain evidence="18">BS-20</strain>
    </source>
</reference>
<keyword evidence="10" id="KW-0511">Multifunctional enzyme</keyword>
<evidence type="ECO:0000256" key="3">
    <source>
        <dbReference type="ARBA" id="ARBA00022645"/>
    </source>
</evidence>
<evidence type="ECO:0000256" key="14">
    <source>
        <dbReference type="SAM" id="MobiDB-lite"/>
    </source>
</evidence>
<dbReference type="GO" id="GO:0009252">
    <property type="term" value="P:peptidoglycan biosynthetic process"/>
    <property type="evidence" value="ECO:0007669"/>
    <property type="project" value="UniProtKB-KW"/>
</dbReference>
<keyword evidence="5" id="KW-0328">Glycosyltransferase</keyword>
<dbReference type="Pfam" id="PF00912">
    <property type="entry name" value="Transgly"/>
    <property type="match status" value="1"/>
</dbReference>
<keyword evidence="9" id="KW-0573">Peptidoglycan synthesis</keyword>
<keyword evidence="15" id="KW-0812">Transmembrane</keyword>
<keyword evidence="7" id="KW-0378">Hydrolase</keyword>
<organism evidence="18">
    <name type="scientific">Jonesiaceae bacterium BS-20</name>
    <dbReference type="NCBI Taxonomy" id="3120821"/>
    <lineage>
        <taxon>Bacteria</taxon>
        <taxon>Bacillati</taxon>
        <taxon>Actinomycetota</taxon>
        <taxon>Actinomycetes</taxon>
        <taxon>Micrococcales</taxon>
        <taxon>Jonesiaceae</taxon>
    </lineage>
</organism>
<evidence type="ECO:0000256" key="5">
    <source>
        <dbReference type="ARBA" id="ARBA00022676"/>
    </source>
</evidence>
<protein>
    <submittedName>
        <fullName evidence="18">Transglycosylase domain-containing protein</fullName>
    </submittedName>
</protein>
<evidence type="ECO:0000256" key="2">
    <source>
        <dbReference type="ARBA" id="ARBA00007739"/>
    </source>
</evidence>
<comment type="catalytic activity">
    <reaction evidence="12">
        <text>Preferential cleavage: (Ac)2-L-Lys-D-Ala-|-D-Ala. Also transpeptidation of peptidyl-alanyl moieties that are N-acyl substituents of D-alanine.</text>
        <dbReference type="EC" id="3.4.16.4"/>
    </reaction>
</comment>
<evidence type="ECO:0000256" key="10">
    <source>
        <dbReference type="ARBA" id="ARBA00023268"/>
    </source>
</evidence>
<dbReference type="AlphaFoldDB" id="A0AAU7DT30"/>
<keyword evidence="15" id="KW-0472">Membrane</keyword>
<comment type="similarity">
    <text evidence="2">In the N-terminal section; belongs to the glycosyltransferase 51 family.</text>
</comment>
<dbReference type="SUPFAM" id="SSF56601">
    <property type="entry name" value="beta-lactamase/transpeptidase-like"/>
    <property type="match status" value="1"/>
</dbReference>
<accession>A0AAU7DT30</accession>
<evidence type="ECO:0000313" key="18">
    <source>
        <dbReference type="EMBL" id="XBH20830.1"/>
    </source>
</evidence>
<dbReference type="InterPro" id="IPR036950">
    <property type="entry name" value="PBP_transglycosylase"/>
</dbReference>
<dbReference type="InterPro" id="IPR050396">
    <property type="entry name" value="Glycosyltr_51/Transpeptidase"/>
</dbReference>
<dbReference type="GO" id="GO:0008658">
    <property type="term" value="F:penicillin binding"/>
    <property type="evidence" value="ECO:0007669"/>
    <property type="project" value="InterPro"/>
</dbReference>
<evidence type="ECO:0000256" key="15">
    <source>
        <dbReference type="SAM" id="Phobius"/>
    </source>
</evidence>
<evidence type="ECO:0000256" key="9">
    <source>
        <dbReference type="ARBA" id="ARBA00022984"/>
    </source>
</evidence>
<feature type="domain" description="Glycosyl transferase family 51" evidence="17">
    <location>
        <begin position="104"/>
        <end position="290"/>
    </location>
</feature>
<dbReference type="Gene3D" id="1.10.3810.10">
    <property type="entry name" value="Biosynthetic peptidoglycan transglycosylase-like"/>
    <property type="match status" value="1"/>
</dbReference>
<dbReference type="PANTHER" id="PTHR32282">
    <property type="entry name" value="BINDING PROTEIN TRANSPEPTIDASE, PUTATIVE-RELATED"/>
    <property type="match status" value="1"/>
</dbReference>
<dbReference type="InterPro" id="IPR023346">
    <property type="entry name" value="Lysozyme-like_dom_sf"/>
</dbReference>
<dbReference type="InterPro" id="IPR001460">
    <property type="entry name" value="PCN-bd_Tpept"/>
</dbReference>
<gene>
    <name evidence="18" type="ORF">V5R04_11405</name>
</gene>
<evidence type="ECO:0000256" key="8">
    <source>
        <dbReference type="ARBA" id="ARBA00022960"/>
    </source>
</evidence>
<dbReference type="PANTHER" id="PTHR32282:SF33">
    <property type="entry name" value="PEPTIDOGLYCAN GLYCOSYLTRANSFERASE"/>
    <property type="match status" value="1"/>
</dbReference>
<dbReference type="GO" id="GO:0030288">
    <property type="term" value="C:outer membrane-bounded periplasmic space"/>
    <property type="evidence" value="ECO:0007669"/>
    <property type="project" value="TreeGrafter"/>
</dbReference>
<evidence type="ECO:0000256" key="7">
    <source>
        <dbReference type="ARBA" id="ARBA00022801"/>
    </source>
</evidence>
<dbReference type="EMBL" id="CP146203">
    <property type="protein sequence ID" value="XBH20830.1"/>
    <property type="molecule type" value="Genomic_DNA"/>
</dbReference>
<feature type="transmembrane region" description="Helical" evidence="15">
    <location>
        <begin position="37"/>
        <end position="64"/>
    </location>
</feature>
<dbReference type="Pfam" id="PF00905">
    <property type="entry name" value="Transpeptidase"/>
    <property type="match status" value="1"/>
</dbReference>
<dbReference type="GO" id="GO:0008955">
    <property type="term" value="F:peptidoglycan glycosyltransferase activity"/>
    <property type="evidence" value="ECO:0007669"/>
    <property type="project" value="UniProtKB-EC"/>
</dbReference>
<proteinExistence type="inferred from homology"/>
<dbReference type="InterPro" id="IPR012338">
    <property type="entry name" value="Beta-lactam/transpept-like"/>
</dbReference>
<evidence type="ECO:0000256" key="6">
    <source>
        <dbReference type="ARBA" id="ARBA00022679"/>
    </source>
</evidence>
<dbReference type="GO" id="GO:0006508">
    <property type="term" value="P:proteolysis"/>
    <property type="evidence" value="ECO:0007669"/>
    <property type="project" value="UniProtKB-KW"/>
</dbReference>
<feature type="domain" description="Penicillin-binding protein transpeptidase" evidence="16">
    <location>
        <begin position="397"/>
        <end position="675"/>
    </location>
</feature>
<evidence type="ECO:0000256" key="11">
    <source>
        <dbReference type="ARBA" id="ARBA00023316"/>
    </source>
</evidence>
<evidence type="ECO:0000259" key="17">
    <source>
        <dbReference type="Pfam" id="PF00912"/>
    </source>
</evidence>
<dbReference type="InterPro" id="IPR001264">
    <property type="entry name" value="Glyco_trans_51"/>
</dbReference>
<dbReference type="Gene3D" id="3.40.710.10">
    <property type="entry name" value="DD-peptidase/beta-lactamase superfamily"/>
    <property type="match status" value="1"/>
</dbReference>